<dbReference type="EMBL" id="QBLH01003069">
    <property type="protein sequence ID" value="TGZ45728.1"/>
    <property type="molecule type" value="Genomic_DNA"/>
</dbReference>
<accession>A0A4S2KDW1</accession>
<reference evidence="2 3" key="1">
    <citation type="journal article" date="2019" name="Philos. Trans. R. Soc. Lond., B, Biol. Sci.">
        <title>Ant behaviour and brain gene expression of defending hosts depend on the ecological success of the intruding social parasite.</title>
        <authorList>
            <person name="Kaur R."/>
            <person name="Stoldt M."/>
            <person name="Jongepier E."/>
            <person name="Feldmeyer B."/>
            <person name="Menzel F."/>
            <person name="Bornberg-Bauer E."/>
            <person name="Foitzik S."/>
        </authorList>
    </citation>
    <scope>NUCLEOTIDE SEQUENCE [LARGE SCALE GENOMIC DNA]</scope>
    <source>
        <tissue evidence="2">Whole body</tissue>
    </source>
</reference>
<feature type="region of interest" description="Disordered" evidence="1">
    <location>
        <begin position="1"/>
        <end position="30"/>
    </location>
</feature>
<protein>
    <submittedName>
        <fullName evidence="2">Uncharacterized protein</fullName>
    </submittedName>
</protein>
<proteinExistence type="predicted"/>
<gene>
    <name evidence="2" type="ORF">DBV15_04439</name>
</gene>
<organism evidence="2 3">
    <name type="scientific">Temnothorax longispinosus</name>
    <dbReference type="NCBI Taxonomy" id="300112"/>
    <lineage>
        <taxon>Eukaryota</taxon>
        <taxon>Metazoa</taxon>
        <taxon>Ecdysozoa</taxon>
        <taxon>Arthropoda</taxon>
        <taxon>Hexapoda</taxon>
        <taxon>Insecta</taxon>
        <taxon>Pterygota</taxon>
        <taxon>Neoptera</taxon>
        <taxon>Endopterygota</taxon>
        <taxon>Hymenoptera</taxon>
        <taxon>Apocrita</taxon>
        <taxon>Aculeata</taxon>
        <taxon>Formicoidea</taxon>
        <taxon>Formicidae</taxon>
        <taxon>Myrmicinae</taxon>
        <taxon>Temnothorax</taxon>
    </lineage>
</organism>
<keyword evidence="3" id="KW-1185">Reference proteome</keyword>
<evidence type="ECO:0000256" key="1">
    <source>
        <dbReference type="SAM" id="MobiDB-lite"/>
    </source>
</evidence>
<comment type="caution">
    <text evidence="2">The sequence shown here is derived from an EMBL/GenBank/DDBJ whole genome shotgun (WGS) entry which is preliminary data.</text>
</comment>
<evidence type="ECO:0000313" key="2">
    <source>
        <dbReference type="EMBL" id="TGZ45728.1"/>
    </source>
</evidence>
<dbReference type="Proteomes" id="UP000310200">
    <property type="component" value="Unassembled WGS sequence"/>
</dbReference>
<evidence type="ECO:0000313" key="3">
    <source>
        <dbReference type="Proteomes" id="UP000310200"/>
    </source>
</evidence>
<dbReference type="AlphaFoldDB" id="A0A4S2KDW1"/>
<name>A0A4S2KDW1_9HYME</name>
<sequence length="95" mass="10521">MPRVSSSLPSSSSIAHHRMPLSKTDDSDLSEGSRLRFEMLTMGRWPRASFTVFVECQISASKERTGYCAIVRHTSDICPVRGSADAFLKELIDTA</sequence>
<feature type="compositionally biased region" description="Low complexity" evidence="1">
    <location>
        <begin position="1"/>
        <end position="13"/>
    </location>
</feature>